<gene>
    <name evidence="1" type="ORF">EDC60_2788</name>
</gene>
<dbReference type="InterPro" id="IPR015947">
    <property type="entry name" value="PUA-like_sf"/>
</dbReference>
<dbReference type="Gene3D" id="2.30.130.30">
    <property type="entry name" value="Hypothetical protein"/>
    <property type="match status" value="1"/>
</dbReference>
<proteinExistence type="predicted"/>
<sequence length="145" mass="15969">MQPNQHVLISLDERHANNILAGTKQVELRRRTMHVEPGSTVWFYVKKPVGAVVGFATVGTTYSAAPSTVWRKYSSVSGLSKSEFMSYFDGVAVASAMGLSGAKKLKKPVTLEALRTAMPGFHPPQFYCRLETNSPVRRRLLAVTV</sequence>
<protein>
    <submittedName>
        <fullName evidence="1">Transcriptional regulator</fullName>
    </submittedName>
</protein>
<dbReference type="RefSeq" id="WP_148061010.1">
    <property type="nucleotide sequence ID" value="NZ_RJVL01000006.1"/>
</dbReference>
<accession>A0AAX1WT04</accession>
<name>A0AAX1WT04_9BURK</name>
<dbReference type="SUPFAM" id="SSF88697">
    <property type="entry name" value="PUA domain-like"/>
    <property type="match status" value="1"/>
</dbReference>
<dbReference type="EMBL" id="RJVL01000006">
    <property type="protein sequence ID" value="ROR41503.1"/>
    <property type="molecule type" value="Genomic_DNA"/>
</dbReference>
<keyword evidence="2" id="KW-1185">Reference proteome</keyword>
<evidence type="ECO:0000313" key="2">
    <source>
        <dbReference type="Proteomes" id="UP000271868"/>
    </source>
</evidence>
<organism evidence="1 2">
    <name type="scientific">Diaphorobacter nitroreducens</name>
    <dbReference type="NCBI Taxonomy" id="164759"/>
    <lineage>
        <taxon>Bacteria</taxon>
        <taxon>Pseudomonadati</taxon>
        <taxon>Pseudomonadota</taxon>
        <taxon>Betaproteobacteria</taxon>
        <taxon>Burkholderiales</taxon>
        <taxon>Comamonadaceae</taxon>
        <taxon>Diaphorobacter</taxon>
    </lineage>
</organism>
<dbReference type="AlphaFoldDB" id="A0AAX1WT04"/>
<evidence type="ECO:0000313" key="1">
    <source>
        <dbReference type="EMBL" id="ROR41503.1"/>
    </source>
</evidence>
<comment type="caution">
    <text evidence="1">The sequence shown here is derived from an EMBL/GenBank/DDBJ whole genome shotgun (WGS) entry which is preliminary data.</text>
</comment>
<reference evidence="1 2" key="1">
    <citation type="submission" date="2018-11" db="EMBL/GenBank/DDBJ databases">
        <title>Genomic Encyclopedia of Type Strains, Phase IV (KMG-IV): sequencing the most valuable type-strain genomes for metagenomic binning, comparative biology and taxonomic classification.</title>
        <authorList>
            <person name="Goeker M."/>
        </authorList>
    </citation>
    <scope>NUCLEOTIDE SEQUENCE [LARGE SCALE GENOMIC DNA]</scope>
    <source>
        <strain evidence="1 2">DSM 15985</strain>
    </source>
</reference>
<dbReference type="Proteomes" id="UP000271868">
    <property type="component" value="Unassembled WGS sequence"/>
</dbReference>